<evidence type="ECO:0000313" key="3">
    <source>
        <dbReference type="EMBL" id="VDK23960.1"/>
    </source>
</evidence>
<dbReference type="SUPFAM" id="SSF52833">
    <property type="entry name" value="Thioredoxin-like"/>
    <property type="match status" value="1"/>
</dbReference>
<dbReference type="PANTHER" id="PTHR45809:SF3">
    <property type="entry name" value="VIRAL IAP-ASSOCIATED FACTOR HOMOLOG"/>
    <property type="match status" value="1"/>
</dbReference>
<dbReference type="AlphaFoldDB" id="A0A0R3VWY6"/>
<feature type="domain" description="Phosducin" evidence="2">
    <location>
        <begin position="22"/>
        <end position="162"/>
    </location>
</feature>
<protein>
    <submittedName>
        <fullName evidence="5">Phosducin domain-containing protein</fullName>
    </submittedName>
</protein>
<dbReference type="Gene3D" id="3.40.30.10">
    <property type="entry name" value="Glutaredoxin"/>
    <property type="match status" value="1"/>
</dbReference>
<evidence type="ECO:0000313" key="4">
    <source>
        <dbReference type="Proteomes" id="UP000282613"/>
    </source>
</evidence>
<dbReference type="InterPro" id="IPR036249">
    <property type="entry name" value="Thioredoxin-like_sf"/>
</dbReference>
<dbReference type="Pfam" id="PF02114">
    <property type="entry name" value="Phosducin"/>
    <property type="match status" value="1"/>
</dbReference>
<dbReference type="InterPro" id="IPR051498">
    <property type="entry name" value="Phosducin-like_chap/apop_reg"/>
</dbReference>
<dbReference type="InterPro" id="IPR024253">
    <property type="entry name" value="Phosducin_thioredoxin-like_dom"/>
</dbReference>
<dbReference type="PANTHER" id="PTHR45809">
    <property type="entry name" value="VIRAL IAP-ASSOCIATED FACTOR HOMOLOG"/>
    <property type="match status" value="1"/>
</dbReference>
<dbReference type="GO" id="GO:0006457">
    <property type="term" value="P:protein folding"/>
    <property type="evidence" value="ECO:0007669"/>
    <property type="project" value="TreeGrafter"/>
</dbReference>
<proteinExistence type="inferred from homology"/>
<evidence type="ECO:0000313" key="5">
    <source>
        <dbReference type="WBParaSite" id="TASK_0000193001-mRNA-1"/>
    </source>
</evidence>
<keyword evidence="4" id="KW-1185">Reference proteome</keyword>
<evidence type="ECO:0000256" key="1">
    <source>
        <dbReference type="ARBA" id="ARBA00009686"/>
    </source>
</evidence>
<dbReference type="OrthoDB" id="45518at2759"/>
<dbReference type="WBParaSite" id="TASK_0000193001-mRNA-1">
    <property type="protein sequence ID" value="TASK_0000193001-mRNA-1"/>
    <property type="gene ID" value="TASK_0000193001"/>
</dbReference>
<dbReference type="GO" id="GO:0005737">
    <property type="term" value="C:cytoplasm"/>
    <property type="evidence" value="ECO:0007669"/>
    <property type="project" value="TreeGrafter"/>
</dbReference>
<name>A0A0R3VWY6_TAEAS</name>
<sequence length="201" mass="22455">MSYTQLTEELESLEDRGGDDLDEDMKFLDLYRQKRLEEMREAARKAKFGSYGEVTKSDWTQSVNNAGEGVYVVVHLAQKGNERCAVMDQHLRTLAARYPAVKFLRGEASLCVPNFPDSNLPTIIVYCDGDVKAQYVGSKALGGHPCGTNDLERRLAEAGVITFAETNEDYDNYRVERSSGVTRIRTGGRGHCRKNSDSDSD</sequence>
<gene>
    <name evidence="3" type="ORF">TASK_LOCUS1931</name>
</gene>
<accession>A0A0R3VWY6</accession>
<dbReference type="EMBL" id="UYRS01000746">
    <property type="protein sequence ID" value="VDK23960.1"/>
    <property type="molecule type" value="Genomic_DNA"/>
</dbReference>
<evidence type="ECO:0000259" key="2">
    <source>
        <dbReference type="Pfam" id="PF02114"/>
    </source>
</evidence>
<reference evidence="3 4" key="2">
    <citation type="submission" date="2018-11" db="EMBL/GenBank/DDBJ databases">
        <authorList>
            <consortium name="Pathogen Informatics"/>
        </authorList>
    </citation>
    <scope>NUCLEOTIDE SEQUENCE [LARGE SCALE GENOMIC DNA]</scope>
</reference>
<comment type="similarity">
    <text evidence="1">Belongs to the phosducin family.</text>
</comment>
<dbReference type="Proteomes" id="UP000282613">
    <property type="component" value="Unassembled WGS sequence"/>
</dbReference>
<organism evidence="5">
    <name type="scientific">Taenia asiatica</name>
    <name type="common">Asian tapeworm</name>
    <dbReference type="NCBI Taxonomy" id="60517"/>
    <lineage>
        <taxon>Eukaryota</taxon>
        <taxon>Metazoa</taxon>
        <taxon>Spiralia</taxon>
        <taxon>Lophotrochozoa</taxon>
        <taxon>Platyhelminthes</taxon>
        <taxon>Cestoda</taxon>
        <taxon>Eucestoda</taxon>
        <taxon>Cyclophyllidea</taxon>
        <taxon>Taeniidae</taxon>
        <taxon>Taenia</taxon>
    </lineage>
</organism>
<reference evidence="5" key="1">
    <citation type="submission" date="2017-02" db="UniProtKB">
        <authorList>
            <consortium name="WormBaseParasite"/>
        </authorList>
    </citation>
    <scope>IDENTIFICATION</scope>
</reference>
<dbReference type="STRING" id="60517.A0A0R3VWY6"/>